<keyword evidence="3" id="KW-1185">Reference proteome</keyword>
<evidence type="ECO:0000256" key="1">
    <source>
        <dbReference type="SAM" id="Phobius"/>
    </source>
</evidence>
<keyword evidence="1" id="KW-0472">Membrane</keyword>
<feature type="transmembrane region" description="Helical" evidence="1">
    <location>
        <begin position="458"/>
        <end position="482"/>
    </location>
</feature>
<gene>
    <name evidence="2" type="ORF">LZG35_03130</name>
</gene>
<feature type="transmembrane region" description="Helical" evidence="1">
    <location>
        <begin position="150"/>
        <end position="178"/>
    </location>
</feature>
<dbReference type="EMBL" id="JAJVKT010000003">
    <property type="protein sequence ID" value="MCE7507618.1"/>
    <property type="molecule type" value="Genomic_DNA"/>
</dbReference>
<keyword evidence="1" id="KW-0812">Transmembrane</keyword>
<reference evidence="2" key="1">
    <citation type="submission" date="2022-01" db="EMBL/GenBank/DDBJ databases">
        <authorList>
            <person name="Karlyshev A.V."/>
            <person name="Jaspars M."/>
        </authorList>
    </citation>
    <scope>NUCLEOTIDE SEQUENCE</scope>
    <source>
        <strain evidence="2">AGSA3-2</strain>
    </source>
</reference>
<protein>
    <submittedName>
        <fullName evidence="2">PepSY domain-containing protein</fullName>
    </submittedName>
</protein>
<dbReference type="AlphaFoldDB" id="A0A9Q3W1Q2"/>
<dbReference type="InterPro" id="IPR005625">
    <property type="entry name" value="PepSY-ass_TM"/>
</dbReference>
<dbReference type="PANTHER" id="PTHR34219">
    <property type="entry name" value="IRON-REGULATED INNER MEMBRANE PROTEIN-RELATED"/>
    <property type="match status" value="1"/>
</dbReference>
<keyword evidence="1" id="KW-1133">Transmembrane helix</keyword>
<evidence type="ECO:0000313" key="2">
    <source>
        <dbReference type="EMBL" id="MCE7507618.1"/>
    </source>
</evidence>
<accession>A0A9Q3W1Q2</accession>
<name>A0A9Q3W1Q2_9GAMM</name>
<sequence>MRSDVIRTYKTLHTWTGLIAGMMLFIGFYAGALTMFKAQLDRWASPPVAEQGEWRWTGEQRWPELIGAVLRAHPEAARSFTLHLRQSESAPVPLTWQQQGGRHLPGVTGRASLDGDGTLRTASYQPSAMAELIDLLHQTGGVPGQGHHYFGVYVMGVVCVLYVLALVSGVIVLLPTLIKDFFALRPGKNRKRFWLDAHNVVGITSLPFHLVIGLTVIVFAFHDQIYDGLGKVAYGDRPLFSRPAPSDDGIPRQVDNLVAPATLLATVRNYDPDFEPREMMYSDVLGPRASVRIAGENPAHMVRGADRGFVELNPYTGEITDTDYMPGHEDPWVDIITTFFGLHFGNFGGPLMRWIYVLMGLGGAFLFYSGNLLWVETRRRKQRRNEAPVSQRRTTELMAAATVGVCWGCVAGVSAAMVVGKWVNGLVADSNAWYPGVYYVVFLASVGWAFWRGAARAVVELLWLAALTTLAIPLTGLLALMLPSLPPWLHTAPATLAVEGTALIAAVLLMLAAKRTARRVRQGPADSVWAAPVGDSG</sequence>
<proteinExistence type="predicted"/>
<dbReference type="Pfam" id="PF03929">
    <property type="entry name" value="PepSY_TM"/>
    <property type="match status" value="1"/>
</dbReference>
<feature type="transmembrane region" description="Helical" evidence="1">
    <location>
        <begin position="494"/>
        <end position="513"/>
    </location>
</feature>
<dbReference type="PANTHER" id="PTHR34219:SF9">
    <property type="entry name" value="IRON-REGULATED INNER MEMBRANE PROTEIN"/>
    <property type="match status" value="1"/>
</dbReference>
<comment type="caution">
    <text evidence="2">The sequence shown here is derived from an EMBL/GenBank/DDBJ whole genome shotgun (WGS) entry which is preliminary data.</text>
</comment>
<dbReference type="Proteomes" id="UP001107961">
    <property type="component" value="Unassembled WGS sequence"/>
</dbReference>
<organism evidence="2 3">
    <name type="scientific">Alloalcanivorax xenomutans</name>
    <dbReference type="NCBI Taxonomy" id="1094342"/>
    <lineage>
        <taxon>Bacteria</taxon>
        <taxon>Pseudomonadati</taxon>
        <taxon>Pseudomonadota</taxon>
        <taxon>Gammaproteobacteria</taxon>
        <taxon>Oceanospirillales</taxon>
        <taxon>Alcanivoracaceae</taxon>
        <taxon>Alloalcanivorax</taxon>
    </lineage>
</organism>
<feature type="transmembrane region" description="Helical" evidence="1">
    <location>
        <begin position="12"/>
        <end position="36"/>
    </location>
</feature>
<evidence type="ECO:0000313" key="3">
    <source>
        <dbReference type="Proteomes" id="UP001107961"/>
    </source>
</evidence>
<feature type="transmembrane region" description="Helical" evidence="1">
    <location>
        <begin position="432"/>
        <end position="451"/>
    </location>
</feature>
<feature type="transmembrane region" description="Helical" evidence="1">
    <location>
        <begin position="396"/>
        <end position="420"/>
    </location>
</feature>
<dbReference type="RefSeq" id="WP_233924880.1">
    <property type="nucleotide sequence ID" value="NZ_JAJVKT010000003.1"/>
</dbReference>
<feature type="transmembrane region" description="Helical" evidence="1">
    <location>
        <begin position="199"/>
        <end position="221"/>
    </location>
</feature>
<feature type="transmembrane region" description="Helical" evidence="1">
    <location>
        <begin position="354"/>
        <end position="375"/>
    </location>
</feature>